<keyword evidence="4" id="KW-0969">Cilium</keyword>
<evidence type="ECO:0000256" key="5">
    <source>
        <dbReference type="ARBA" id="ARBA00023273"/>
    </source>
</evidence>
<comment type="caution">
    <text evidence="8">The sequence shown here is derived from an EMBL/GenBank/DDBJ whole genome shotgun (WGS) entry which is preliminary data.</text>
</comment>
<dbReference type="InterPro" id="IPR013783">
    <property type="entry name" value="Ig-like_fold"/>
</dbReference>
<evidence type="ECO:0000256" key="1">
    <source>
        <dbReference type="ARBA" id="ARBA00004138"/>
    </source>
</evidence>
<dbReference type="InterPro" id="IPR053879">
    <property type="entry name" value="HYDIN_VesB_CFA65-like_Ig"/>
</dbReference>
<evidence type="ECO:0000256" key="6">
    <source>
        <dbReference type="SAM" id="SignalP"/>
    </source>
</evidence>
<comment type="subcellular location">
    <subcellularLocation>
        <location evidence="1">Cell projection</location>
        <location evidence="1">Cilium</location>
    </subcellularLocation>
    <subcellularLocation>
        <location evidence="2">Cytoplasm</location>
    </subcellularLocation>
</comment>
<dbReference type="InterPro" id="IPR011467">
    <property type="entry name" value="DUF1573"/>
</dbReference>
<keyword evidence="5" id="KW-0966">Cell projection</keyword>
<organism evidence="8 9">
    <name type="scientific">Pseudodesulfovibrio hydrargyri</name>
    <dbReference type="NCBI Taxonomy" id="2125990"/>
    <lineage>
        <taxon>Bacteria</taxon>
        <taxon>Pseudomonadati</taxon>
        <taxon>Thermodesulfobacteriota</taxon>
        <taxon>Desulfovibrionia</taxon>
        <taxon>Desulfovibrionales</taxon>
        <taxon>Desulfovibrionaceae</taxon>
    </lineage>
</organism>
<reference evidence="8 9" key="1">
    <citation type="submission" date="2015-09" db="EMBL/GenBank/DDBJ databases">
        <title>Genome of Desulfovibrio dechloracetivorans BerOc1, a mercury methylating strain isolated from highly hydrocarbons and metals contaminated coastal sediments.</title>
        <authorList>
            <person name="Goni Urriza M."/>
            <person name="Gassie C."/>
            <person name="Bouchez O."/>
            <person name="Klopp C."/>
            <person name="Ranchou-Peyruse A."/>
            <person name="Remy G."/>
        </authorList>
    </citation>
    <scope>NUCLEOTIDE SEQUENCE [LARGE SCALE GENOMIC DNA]</scope>
    <source>
        <strain evidence="8 9">BerOc1</strain>
    </source>
</reference>
<dbReference type="Gene3D" id="2.60.40.10">
    <property type="entry name" value="Immunoglobulins"/>
    <property type="match status" value="2"/>
</dbReference>
<evidence type="ECO:0000313" key="9">
    <source>
        <dbReference type="Proteomes" id="UP000181901"/>
    </source>
</evidence>
<dbReference type="Pfam" id="PF07610">
    <property type="entry name" value="DUF1573"/>
    <property type="match status" value="1"/>
</dbReference>
<proteinExistence type="predicted"/>
<dbReference type="NCBIfam" id="NF012200">
    <property type="entry name" value="choice_anch_D"/>
    <property type="match status" value="2"/>
</dbReference>
<feature type="signal peptide" evidence="6">
    <location>
        <begin position="1"/>
        <end position="22"/>
    </location>
</feature>
<name>A0A1J5MWL2_9BACT</name>
<keyword evidence="9" id="KW-1185">Reference proteome</keyword>
<dbReference type="AlphaFoldDB" id="A0A1J5MWL2"/>
<keyword evidence="3" id="KW-0963">Cytoplasm</keyword>
<dbReference type="EMBL" id="LKAQ01000004">
    <property type="protein sequence ID" value="OIQ50204.1"/>
    <property type="molecule type" value="Genomic_DNA"/>
</dbReference>
<feature type="domain" description="HYDIN/VesB/CFA65-like Ig-like" evidence="7">
    <location>
        <begin position="130"/>
        <end position="213"/>
    </location>
</feature>
<evidence type="ECO:0000259" key="7">
    <source>
        <dbReference type="Pfam" id="PF22544"/>
    </source>
</evidence>
<sequence length="231" mass="24550">MKLRTIVLTLTVVLCLAGSAWAGQLKISDTQVHFGNMKEGPNAEKTVTLTNVSDSNAVVANVSTSCACTTTQLDKTELAPGETASMVITYHTFKYPGKFDKTVHVFTGADGKTEDVIHILGYVDPIPMGVMEVEPRKVDVGELAAGKTNTVPLKVANTGDAPMKVTAVKSQKFGKTYWQGEKTIPAGQSATLDLAVAPGGQGRFLDIVMIFSDARNDIGKGYKTVLLGTVK</sequence>
<dbReference type="PANTHER" id="PTHR37833">
    <property type="entry name" value="LIPOPROTEIN-RELATED"/>
    <property type="match status" value="1"/>
</dbReference>
<evidence type="ECO:0000256" key="3">
    <source>
        <dbReference type="ARBA" id="ARBA00022490"/>
    </source>
</evidence>
<dbReference type="PANTHER" id="PTHR37833:SF1">
    <property type="entry name" value="SIGNAL PEPTIDE PROTEIN"/>
    <property type="match status" value="1"/>
</dbReference>
<evidence type="ECO:0000256" key="4">
    <source>
        <dbReference type="ARBA" id="ARBA00023069"/>
    </source>
</evidence>
<keyword evidence="6" id="KW-0732">Signal</keyword>
<dbReference type="Proteomes" id="UP000181901">
    <property type="component" value="Unassembled WGS sequence"/>
</dbReference>
<feature type="chain" id="PRO_5009635408" description="HYDIN/VesB/CFA65-like Ig-like domain-containing protein" evidence="6">
    <location>
        <begin position="23"/>
        <end position="231"/>
    </location>
</feature>
<dbReference type="OrthoDB" id="5471727at2"/>
<evidence type="ECO:0000256" key="2">
    <source>
        <dbReference type="ARBA" id="ARBA00004496"/>
    </source>
</evidence>
<dbReference type="RefSeq" id="WP_071545660.1">
    <property type="nucleotide sequence ID" value="NZ_LKAQ01000004.1"/>
</dbReference>
<gene>
    <name evidence="8" type="ORF">BerOc1_02134</name>
</gene>
<dbReference type="GO" id="GO:0005737">
    <property type="term" value="C:cytoplasm"/>
    <property type="evidence" value="ECO:0007669"/>
    <property type="project" value="UniProtKB-SubCell"/>
</dbReference>
<dbReference type="Pfam" id="PF22544">
    <property type="entry name" value="HYDIN_VesB_CFA65-like_Ig"/>
    <property type="match status" value="1"/>
</dbReference>
<evidence type="ECO:0000313" key="8">
    <source>
        <dbReference type="EMBL" id="OIQ50204.1"/>
    </source>
</evidence>
<protein>
    <recommendedName>
        <fullName evidence="7">HYDIN/VesB/CFA65-like Ig-like domain-containing protein</fullName>
    </recommendedName>
</protein>
<accession>A0A1J5MWL2</accession>